<organism evidence="1">
    <name type="scientific">uncultured Aureispira sp</name>
    <dbReference type="NCBI Taxonomy" id="1331704"/>
    <lineage>
        <taxon>Bacteria</taxon>
        <taxon>Pseudomonadati</taxon>
        <taxon>Bacteroidota</taxon>
        <taxon>Saprospiria</taxon>
        <taxon>Saprospirales</taxon>
        <taxon>Saprospiraceae</taxon>
        <taxon>Aureispira</taxon>
        <taxon>environmental samples</taxon>
    </lineage>
</organism>
<gene>
    <name evidence="1" type="ORF">HELGO_WM31324</name>
</gene>
<sequence>MLKIATKEFYSATIKQLGILFCFVNSIFFSKKNDFTRYFKYFCGMEITNKTEPSGAFYDFEVYKVTEDATWKEGLTKDRSIVVLLKNANSVDLDLLSKIFQAVGTNLAEEVCVINTKITIPYKELTELFELKKVLVFGFTPKEVGLHLNVTIYQTLLFQKVQFLFSDTLETIASNLSKKKQLWGQLQGMFK</sequence>
<evidence type="ECO:0000313" key="1">
    <source>
        <dbReference type="EMBL" id="CAA6802001.1"/>
    </source>
</evidence>
<dbReference type="AlphaFoldDB" id="A0A6S6S0V2"/>
<proteinExistence type="predicted"/>
<name>A0A6S6S0V2_9BACT</name>
<dbReference type="EMBL" id="CACVAQ010000071">
    <property type="protein sequence ID" value="CAA6802001.1"/>
    <property type="molecule type" value="Genomic_DNA"/>
</dbReference>
<protein>
    <submittedName>
        <fullName evidence="1">Uncharacterized protein</fullName>
    </submittedName>
</protein>
<accession>A0A6S6S0V2</accession>
<reference evidence="1" key="1">
    <citation type="submission" date="2020-01" db="EMBL/GenBank/DDBJ databases">
        <authorList>
            <person name="Meier V. D."/>
            <person name="Meier V D."/>
        </authorList>
    </citation>
    <scope>NUCLEOTIDE SEQUENCE</scope>
    <source>
        <strain evidence="1">HLG_WM_MAG_10</strain>
    </source>
</reference>